<dbReference type="GO" id="GO:0009401">
    <property type="term" value="P:phosphoenolpyruvate-dependent sugar phosphotransferase system"/>
    <property type="evidence" value="ECO:0007669"/>
    <property type="project" value="UniProtKB-KW"/>
</dbReference>
<protein>
    <submittedName>
        <fullName evidence="16">PTS system, sucrose-specific IIC component</fullName>
    </submittedName>
</protein>
<feature type="domain" description="PTS EIIB type-1" evidence="13">
    <location>
        <begin position="6"/>
        <end position="89"/>
    </location>
</feature>
<dbReference type="GO" id="GO:0090589">
    <property type="term" value="F:protein-phosphocysteine-trehalose phosphotransferase system transporter activity"/>
    <property type="evidence" value="ECO:0007669"/>
    <property type="project" value="TreeGrafter"/>
</dbReference>
<feature type="transmembrane region" description="Helical" evidence="12">
    <location>
        <begin position="427"/>
        <end position="449"/>
    </location>
</feature>
<dbReference type="RefSeq" id="WP_089852691.1">
    <property type="nucleotide sequence ID" value="NZ_BJWJ01000017.1"/>
</dbReference>
<dbReference type="STRING" id="306541.SAMN05421668_10186"/>
<evidence type="ECO:0000256" key="5">
    <source>
        <dbReference type="ARBA" id="ARBA00022679"/>
    </source>
</evidence>
<evidence type="ECO:0000256" key="1">
    <source>
        <dbReference type="ARBA" id="ARBA00004651"/>
    </source>
</evidence>
<evidence type="ECO:0000256" key="12">
    <source>
        <dbReference type="SAM" id="Phobius"/>
    </source>
</evidence>
<name>A0A1I6NZD6_9BACI</name>
<dbReference type="PANTHER" id="PTHR30175:SF7">
    <property type="entry name" value="NEGATIVE REGULATOR OF SACY ACTIVITY"/>
    <property type="match status" value="1"/>
</dbReference>
<reference evidence="16 17" key="1">
    <citation type="submission" date="2016-10" db="EMBL/GenBank/DDBJ databases">
        <authorList>
            <person name="de Groot N.N."/>
        </authorList>
    </citation>
    <scope>NUCLEOTIDE SEQUENCE [LARGE SCALE GENOMIC DNA]</scope>
    <source>
        <strain evidence="16 17">DSM 17074</strain>
    </source>
</reference>
<evidence type="ECO:0000256" key="3">
    <source>
        <dbReference type="ARBA" id="ARBA00022475"/>
    </source>
</evidence>
<evidence type="ECO:0000256" key="11">
    <source>
        <dbReference type="PROSITE-ProRule" id="PRU00421"/>
    </source>
</evidence>
<dbReference type="GO" id="GO:0008982">
    <property type="term" value="F:protein-N(PI)-phosphohistidine-sugar phosphotransferase activity"/>
    <property type="evidence" value="ECO:0007669"/>
    <property type="project" value="InterPro"/>
</dbReference>
<comment type="subcellular location">
    <subcellularLocation>
        <location evidence="1">Cell membrane</location>
        <topology evidence="1">Multi-pass membrane protein</topology>
    </subcellularLocation>
</comment>
<evidence type="ECO:0000313" key="17">
    <source>
        <dbReference type="Proteomes" id="UP000199139"/>
    </source>
</evidence>
<keyword evidence="9 12" id="KW-1133">Transmembrane helix</keyword>
<evidence type="ECO:0000256" key="4">
    <source>
        <dbReference type="ARBA" id="ARBA00022597"/>
    </source>
</evidence>
<dbReference type="SUPFAM" id="SSF55604">
    <property type="entry name" value="Glucose permease domain IIB"/>
    <property type="match status" value="1"/>
</dbReference>
<dbReference type="InterPro" id="IPR013013">
    <property type="entry name" value="PTS_EIIC_1"/>
</dbReference>
<keyword evidence="18" id="KW-1185">Reference proteome</keyword>
<evidence type="ECO:0000259" key="14">
    <source>
        <dbReference type="PROSITE" id="PS51103"/>
    </source>
</evidence>
<reference evidence="15 18" key="2">
    <citation type="submission" date="2019-07" db="EMBL/GenBank/DDBJ databases">
        <title>Whole genome shotgun sequence of Halolactibacillus miurensis NBRC 100873.</title>
        <authorList>
            <person name="Hosoyama A."/>
            <person name="Uohara A."/>
            <person name="Ohji S."/>
            <person name="Ichikawa N."/>
        </authorList>
    </citation>
    <scope>NUCLEOTIDE SEQUENCE [LARGE SCALE GENOMIC DNA]</scope>
    <source>
        <strain evidence="15 18">NBRC 100873</strain>
    </source>
</reference>
<dbReference type="AlphaFoldDB" id="A0A1I6NZD6"/>
<dbReference type="PANTHER" id="PTHR30175">
    <property type="entry name" value="PHOSPHOTRANSFERASE SYSTEM TRANSPORT PROTEIN"/>
    <property type="match status" value="1"/>
</dbReference>
<keyword evidence="2" id="KW-0813">Transport</keyword>
<evidence type="ECO:0000256" key="10">
    <source>
        <dbReference type="ARBA" id="ARBA00023136"/>
    </source>
</evidence>
<feature type="transmembrane region" description="Helical" evidence="12">
    <location>
        <begin position="377"/>
        <end position="396"/>
    </location>
</feature>
<dbReference type="EMBL" id="BJWJ01000017">
    <property type="protein sequence ID" value="GEM04793.1"/>
    <property type="molecule type" value="Genomic_DNA"/>
</dbReference>
<keyword evidence="5" id="KW-0808">Transferase</keyword>
<feature type="domain" description="PTS EIIC type-1" evidence="14">
    <location>
        <begin position="105"/>
        <end position="455"/>
    </location>
</feature>
<dbReference type="Pfam" id="PF02378">
    <property type="entry name" value="PTS_EIIC"/>
    <property type="match status" value="1"/>
</dbReference>
<feature type="active site" description="Phosphocysteine intermediate; for EIIB activity" evidence="11">
    <location>
        <position position="28"/>
    </location>
</feature>
<dbReference type="CDD" id="cd00212">
    <property type="entry name" value="PTS_IIB_glc"/>
    <property type="match status" value="1"/>
</dbReference>
<dbReference type="InterPro" id="IPR003352">
    <property type="entry name" value="PTS_EIIC"/>
</dbReference>
<sequence>MALNYKVLAQDIIENVGGKDNIRAMEHCATRLRLMLKDDSLFNKAAIDDMDGVKGVLHKAGQFQIILGTGTVNQVYNEAEKLVDDTGNVKDEAYDDMTVVQKIVRVFGDIFIPIIPVIIASGILMGLRSFMVNLGWLTEGSFWFGFSQILTDTPFAFLPALVGWSAMKRFGGTPIFGFIIGLMLVHNFLPSAGAVGRGNLEPLFVDLFGFEATVVGYQGSVLPVLGIAFVVAYLEKKIRKIVPDALDLVLTPFIVMTIGLFIGLFMVGPVARILETGVADLFGFLFTLPLGIGGFIIAGLQQVLVITGLHHALWVIDINFLEQMGENLYQPIRSAAVAGQAGAVTAFAIFAKGKKMKALAISSAVSAWFGITEPAIFGVNLINFWPFIFGLIGSALGGMYSSLVGLAGDGMGIAVIPGFLLHLDGTMFHYVMVNLIAGLVPFILSVIWIKKKGNI</sequence>
<dbReference type="Gene3D" id="3.30.1360.60">
    <property type="entry name" value="Glucose permease domain IIB"/>
    <property type="match status" value="1"/>
</dbReference>
<dbReference type="PROSITE" id="PS01035">
    <property type="entry name" value="PTS_EIIB_TYPE_1_CYS"/>
    <property type="match status" value="1"/>
</dbReference>
<feature type="transmembrane region" description="Helical" evidence="12">
    <location>
        <begin position="175"/>
        <end position="195"/>
    </location>
</feature>
<dbReference type="InterPro" id="IPR018113">
    <property type="entry name" value="PTrfase_EIIB_Cys"/>
</dbReference>
<evidence type="ECO:0000313" key="15">
    <source>
        <dbReference type="EMBL" id="GEM04793.1"/>
    </source>
</evidence>
<evidence type="ECO:0000313" key="16">
    <source>
        <dbReference type="EMBL" id="SFS33210.1"/>
    </source>
</evidence>
<proteinExistence type="predicted"/>
<dbReference type="PROSITE" id="PS51098">
    <property type="entry name" value="PTS_EIIB_TYPE_1"/>
    <property type="match status" value="1"/>
</dbReference>
<feature type="transmembrane region" description="Helical" evidence="12">
    <location>
        <begin position="246"/>
        <end position="269"/>
    </location>
</feature>
<evidence type="ECO:0000256" key="6">
    <source>
        <dbReference type="ARBA" id="ARBA00022683"/>
    </source>
</evidence>
<evidence type="ECO:0000313" key="18">
    <source>
        <dbReference type="Proteomes" id="UP000321773"/>
    </source>
</evidence>
<feature type="transmembrane region" description="Helical" evidence="12">
    <location>
        <begin position="281"/>
        <end position="300"/>
    </location>
</feature>
<keyword evidence="6" id="KW-0598">Phosphotransferase system</keyword>
<dbReference type="EMBL" id="FPAI01000001">
    <property type="protein sequence ID" value="SFS33210.1"/>
    <property type="molecule type" value="Genomic_DNA"/>
</dbReference>
<gene>
    <name evidence="15" type="ORF">HMI01_17810</name>
    <name evidence="16" type="ORF">SAMN05421668_10186</name>
</gene>
<keyword evidence="4" id="KW-0762">Sugar transport</keyword>
<keyword evidence="7 12" id="KW-0812">Transmembrane</keyword>
<dbReference type="Proteomes" id="UP000199139">
    <property type="component" value="Unassembled WGS sequence"/>
</dbReference>
<evidence type="ECO:0000256" key="8">
    <source>
        <dbReference type="ARBA" id="ARBA00022777"/>
    </source>
</evidence>
<evidence type="ECO:0000256" key="7">
    <source>
        <dbReference type="ARBA" id="ARBA00022692"/>
    </source>
</evidence>
<dbReference type="GO" id="GO:0005886">
    <property type="term" value="C:plasma membrane"/>
    <property type="evidence" value="ECO:0007669"/>
    <property type="project" value="UniProtKB-SubCell"/>
</dbReference>
<feature type="transmembrane region" description="Helical" evidence="12">
    <location>
        <begin position="110"/>
        <end position="130"/>
    </location>
</feature>
<dbReference type="OrthoDB" id="9769191at2"/>
<organism evidence="16 17">
    <name type="scientific">Halolactibacillus miurensis</name>
    <dbReference type="NCBI Taxonomy" id="306541"/>
    <lineage>
        <taxon>Bacteria</taxon>
        <taxon>Bacillati</taxon>
        <taxon>Bacillota</taxon>
        <taxon>Bacilli</taxon>
        <taxon>Bacillales</taxon>
        <taxon>Bacillaceae</taxon>
        <taxon>Halolactibacillus</taxon>
    </lineage>
</organism>
<feature type="transmembrane region" description="Helical" evidence="12">
    <location>
        <begin position="215"/>
        <end position="234"/>
    </location>
</feature>
<dbReference type="PROSITE" id="PS51103">
    <property type="entry name" value="PTS_EIIC_TYPE_1"/>
    <property type="match status" value="1"/>
</dbReference>
<dbReference type="FunFam" id="3.30.1360.60:FF:000001">
    <property type="entry name" value="PTS system glucose-specific IIBC component PtsG"/>
    <property type="match status" value="1"/>
</dbReference>
<keyword evidence="3" id="KW-1003">Cell membrane</keyword>
<dbReference type="Pfam" id="PF00367">
    <property type="entry name" value="PTS_EIIB"/>
    <property type="match status" value="1"/>
</dbReference>
<dbReference type="GO" id="GO:0015771">
    <property type="term" value="P:trehalose transport"/>
    <property type="evidence" value="ECO:0007669"/>
    <property type="project" value="TreeGrafter"/>
</dbReference>
<dbReference type="Proteomes" id="UP000321773">
    <property type="component" value="Unassembled WGS sequence"/>
</dbReference>
<keyword evidence="8" id="KW-0418">Kinase</keyword>
<feature type="transmembrane region" description="Helical" evidence="12">
    <location>
        <begin position="142"/>
        <end position="163"/>
    </location>
</feature>
<dbReference type="InterPro" id="IPR050558">
    <property type="entry name" value="PTS_Sugar-Specific_Components"/>
</dbReference>
<evidence type="ECO:0000256" key="2">
    <source>
        <dbReference type="ARBA" id="ARBA00022448"/>
    </source>
</evidence>
<dbReference type="InterPro" id="IPR001996">
    <property type="entry name" value="PTS_IIB_1"/>
</dbReference>
<dbReference type="InterPro" id="IPR036878">
    <property type="entry name" value="Glu_permease_IIB"/>
</dbReference>
<accession>A0A1I6NZD6</accession>
<evidence type="ECO:0000256" key="9">
    <source>
        <dbReference type="ARBA" id="ARBA00022989"/>
    </source>
</evidence>
<keyword evidence="10 12" id="KW-0472">Membrane</keyword>
<dbReference type="GO" id="GO:0016301">
    <property type="term" value="F:kinase activity"/>
    <property type="evidence" value="ECO:0007669"/>
    <property type="project" value="UniProtKB-KW"/>
</dbReference>
<evidence type="ECO:0000259" key="13">
    <source>
        <dbReference type="PROSITE" id="PS51098"/>
    </source>
</evidence>